<feature type="region of interest" description="Disordered" evidence="1">
    <location>
        <begin position="29"/>
        <end position="57"/>
    </location>
</feature>
<feature type="region of interest" description="Disordered" evidence="1">
    <location>
        <begin position="116"/>
        <end position="195"/>
    </location>
</feature>
<keyword evidence="3" id="KW-1185">Reference proteome</keyword>
<organism evidence="2 3">
    <name type="scientific">Rhizobium metallidurans</name>
    <dbReference type="NCBI Taxonomy" id="1265931"/>
    <lineage>
        <taxon>Bacteria</taxon>
        <taxon>Pseudomonadati</taxon>
        <taxon>Pseudomonadota</taxon>
        <taxon>Alphaproteobacteria</taxon>
        <taxon>Hyphomicrobiales</taxon>
        <taxon>Rhizobiaceae</taxon>
        <taxon>Rhizobium/Agrobacterium group</taxon>
        <taxon>Rhizobium</taxon>
    </lineage>
</organism>
<feature type="compositionally biased region" description="Polar residues" evidence="1">
    <location>
        <begin position="186"/>
        <end position="195"/>
    </location>
</feature>
<proteinExistence type="predicted"/>
<accession>A0A7W6GDL7</accession>
<dbReference type="AlphaFoldDB" id="A0A7W6GDL7"/>
<gene>
    <name evidence="2" type="ORF">GGQ67_004722</name>
</gene>
<feature type="compositionally biased region" description="Low complexity" evidence="1">
    <location>
        <begin position="150"/>
        <end position="182"/>
    </location>
</feature>
<evidence type="ECO:0000256" key="1">
    <source>
        <dbReference type="SAM" id="MobiDB-lite"/>
    </source>
</evidence>
<evidence type="ECO:0000313" key="2">
    <source>
        <dbReference type="EMBL" id="MBB3967029.1"/>
    </source>
</evidence>
<dbReference type="Proteomes" id="UP000582090">
    <property type="component" value="Unassembled WGS sequence"/>
</dbReference>
<dbReference type="EMBL" id="JACIDW010000029">
    <property type="protein sequence ID" value="MBB3967029.1"/>
    <property type="molecule type" value="Genomic_DNA"/>
</dbReference>
<comment type="caution">
    <text evidence="2">The sequence shown here is derived from an EMBL/GenBank/DDBJ whole genome shotgun (WGS) entry which is preliminary data.</text>
</comment>
<protein>
    <submittedName>
        <fullName evidence="2">Uncharacterized protein</fullName>
    </submittedName>
</protein>
<evidence type="ECO:0000313" key="3">
    <source>
        <dbReference type="Proteomes" id="UP000582090"/>
    </source>
</evidence>
<reference evidence="2 3" key="1">
    <citation type="submission" date="2020-08" db="EMBL/GenBank/DDBJ databases">
        <title>Genomic Encyclopedia of Type Strains, Phase IV (KMG-IV): sequencing the most valuable type-strain genomes for metagenomic binning, comparative biology and taxonomic classification.</title>
        <authorList>
            <person name="Goeker M."/>
        </authorList>
    </citation>
    <scope>NUCLEOTIDE SEQUENCE [LARGE SCALE GENOMIC DNA]</scope>
    <source>
        <strain evidence="2 3">DSM 26575</strain>
    </source>
</reference>
<name>A0A7W6GDL7_9HYPH</name>
<sequence>MPCRLNRICSAMPVSSADGAASVQEVKGGSILSHGRKRQSGSSSSFCERGGRADTGRNRIYGTMHRVIDSEGSAVGRMHPHVDWHGIETGVGVSGRFRRFPMKHRRIWHVPMAKRCFGPEAPVDPARQARRHGESHPQKGGSASIAPSCSAVITASSARASSSSISTSRRSTGSIASRSSARYPDSQGSRSLLAP</sequence>